<dbReference type="OrthoDB" id="9790023at2"/>
<dbReference type="STRING" id="1465490.SAMN05444277_11073"/>
<dbReference type="AlphaFoldDB" id="A0A1I5Y0V4"/>
<keyword evidence="2" id="KW-1185">Reference proteome</keyword>
<dbReference type="InterPro" id="IPR024078">
    <property type="entry name" value="LmbE-like_dom_sf"/>
</dbReference>
<dbReference type="Gene3D" id="3.40.50.10320">
    <property type="entry name" value="LmbE-like"/>
    <property type="match status" value="1"/>
</dbReference>
<reference evidence="1 2" key="1">
    <citation type="submission" date="2016-10" db="EMBL/GenBank/DDBJ databases">
        <authorList>
            <person name="de Groot N.N."/>
        </authorList>
    </citation>
    <scope>NUCLEOTIDE SEQUENCE [LARGE SCALE GENOMIC DNA]</scope>
    <source>
        <strain evidence="1 2">DSM 28286</strain>
    </source>
</reference>
<proteinExistence type="predicted"/>
<dbReference type="PANTHER" id="PTHR12993">
    <property type="entry name" value="N-ACETYLGLUCOSAMINYL-PHOSPHATIDYLINOSITOL DE-N-ACETYLASE-RELATED"/>
    <property type="match status" value="1"/>
</dbReference>
<sequence length="235" mass="26279">MNILCIVAHPDDTEILCAGTLIRYIQAGHAVTIAIFTDGSMGDAVIEPAVLKNIRAKEARAAADLIGANLVWGDVIDEHVFPDAAQRIKMIDILRKADPDIIFTHSPNDYHPDHRYVSQLVFDAYFQKGLPHIPNQQMPACRFGKARVYYMDNLGGIGFSPAEYVDISDVFELKKQMLACHKSQFEAMKDLADTNLFDMIEVQARFRGMAAGCRYAEAFTRLDAFQRGLTSRILP</sequence>
<dbReference type="RefSeq" id="WP_090660513.1">
    <property type="nucleotide sequence ID" value="NZ_FOXQ01000010.1"/>
</dbReference>
<dbReference type="Pfam" id="PF02585">
    <property type="entry name" value="PIG-L"/>
    <property type="match status" value="1"/>
</dbReference>
<dbReference type="EMBL" id="FOXQ01000010">
    <property type="protein sequence ID" value="SFQ37815.1"/>
    <property type="molecule type" value="Genomic_DNA"/>
</dbReference>
<protein>
    <submittedName>
        <fullName evidence="1">N-acetylglucosaminyl deacetylase, LmbE family</fullName>
    </submittedName>
</protein>
<evidence type="ECO:0000313" key="1">
    <source>
        <dbReference type="EMBL" id="SFQ37815.1"/>
    </source>
</evidence>
<dbReference type="GO" id="GO:0016811">
    <property type="term" value="F:hydrolase activity, acting on carbon-nitrogen (but not peptide) bonds, in linear amides"/>
    <property type="evidence" value="ECO:0007669"/>
    <property type="project" value="TreeGrafter"/>
</dbReference>
<dbReference type="Proteomes" id="UP000199031">
    <property type="component" value="Unassembled WGS sequence"/>
</dbReference>
<dbReference type="SUPFAM" id="SSF102588">
    <property type="entry name" value="LmbE-like"/>
    <property type="match status" value="1"/>
</dbReference>
<organism evidence="1 2">
    <name type="scientific">Parafilimonas terrae</name>
    <dbReference type="NCBI Taxonomy" id="1465490"/>
    <lineage>
        <taxon>Bacteria</taxon>
        <taxon>Pseudomonadati</taxon>
        <taxon>Bacteroidota</taxon>
        <taxon>Chitinophagia</taxon>
        <taxon>Chitinophagales</taxon>
        <taxon>Chitinophagaceae</taxon>
        <taxon>Parafilimonas</taxon>
    </lineage>
</organism>
<evidence type="ECO:0000313" key="2">
    <source>
        <dbReference type="Proteomes" id="UP000199031"/>
    </source>
</evidence>
<dbReference type="PANTHER" id="PTHR12993:SF11">
    <property type="entry name" value="N-ACETYLGLUCOSAMINYL-PHOSPHATIDYLINOSITOL DE-N-ACETYLASE"/>
    <property type="match status" value="1"/>
</dbReference>
<dbReference type="InterPro" id="IPR003737">
    <property type="entry name" value="GlcNAc_PI_deacetylase-related"/>
</dbReference>
<name>A0A1I5Y0V4_9BACT</name>
<accession>A0A1I5Y0V4</accession>
<gene>
    <name evidence="1" type="ORF">SAMN05444277_11073</name>
</gene>